<dbReference type="RefSeq" id="WP_004355681.1">
    <property type="nucleotide sequence ID" value="NZ_AEDO01000013.1"/>
</dbReference>
<evidence type="ECO:0000313" key="2">
    <source>
        <dbReference type="Proteomes" id="UP000003610"/>
    </source>
</evidence>
<evidence type="ECO:0000313" key="1">
    <source>
        <dbReference type="EMBL" id="EFL46820.1"/>
    </source>
</evidence>
<dbReference type="EMBL" id="AEDO01000013">
    <property type="protein sequence ID" value="EFL46820.1"/>
    <property type="molecule type" value="Genomic_DNA"/>
</dbReference>
<reference evidence="1 2" key="1">
    <citation type="submission" date="2010-08" db="EMBL/GenBank/DDBJ databases">
        <authorList>
            <person name="Durkin A.S."/>
            <person name="Madupu R."/>
            <person name="Torralba M."/>
            <person name="Gillis M."/>
            <person name="Methe B."/>
            <person name="Sutton G."/>
            <person name="Nelson K.E."/>
        </authorList>
    </citation>
    <scope>NUCLEOTIDE SEQUENCE [LARGE SCALE GENOMIC DNA]</scope>
    <source>
        <strain evidence="1 2">FB035-09AN</strain>
    </source>
</reference>
<comment type="caution">
    <text evidence="1">The sequence shown here is derived from an EMBL/GenBank/DDBJ whole genome shotgun (WGS) entry which is preliminary data.</text>
</comment>
<gene>
    <name evidence="1" type="ORF">HMPREF9296_2500</name>
</gene>
<name>E1KNW4_9BACT</name>
<dbReference type="AlphaFoldDB" id="E1KNW4"/>
<accession>E1KNW4</accession>
<dbReference type="STRING" id="866771.HMPREF9296_2500"/>
<protein>
    <submittedName>
        <fullName evidence="1">Uncharacterized protein</fullName>
    </submittedName>
</protein>
<sequence>MDELLEMRIKFLETLLKRYIEISDNSNIRVRSQEETIDRILEELDKLYKQREK</sequence>
<organism evidence="1 2">
    <name type="scientific">Prevotella disiens FB035-09AN</name>
    <dbReference type="NCBI Taxonomy" id="866771"/>
    <lineage>
        <taxon>Bacteria</taxon>
        <taxon>Pseudomonadati</taxon>
        <taxon>Bacteroidota</taxon>
        <taxon>Bacteroidia</taxon>
        <taxon>Bacteroidales</taxon>
        <taxon>Prevotellaceae</taxon>
        <taxon>Prevotella</taxon>
    </lineage>
</organism>
<proteinExistence type="predicted"/>
<dbReference type="Proteomes" id="UP000003610">
    <property type="component" value="Unassembled WGS sequence"/>
</dbReference>